<dbReference type="Proteomes" id="UP001396334">
    <property type="component" value="Unassembled WGS sequence"/>
</dbReference>
<comment type="caution">
    <text evidence="1">The sequence shown here is derived from an EMBL/GenBank/DDBJ whole genome shotgun (WGS) entry which is preliminary data.</text>
</comment>
<accession>A0ABR2SGB4</accession>
<reference evidence="1 2" key="1">
    <citation type="journal article" date="2024" name="G3 (Bethesda)">
        <title>Genome assembly of Hibiscus sabdariffa L. provides insights into metabolisms of medicinal natural products.</title>
        <authorList>
            <person name="Kim T."/>
        </authorList>
    </citation>
    <scope>NUCLEOTIDE SEQUENCE [LARGE SCALE GENOMIC DNA]</scope>
    <source>
        <strain evidence="1">TK-2024</strain>
        <tissue evidence="1">Old leaves</tissue>
    </source>
</reference>
<protein>
    <submittedName>
        <fullName evidence="1">Uncharacterized protein</fullName>
    </submittedName>
</protein>
<sequence>MVDTCPLSIHRPICTLLWRVISAAGTDLCSSIALSLGTGDVIHPLDHIWVPMLGPLRPHLLQDADASQVQHVSDLLDIHDRWDIVKLSGLFAPVAIAHILSISCPDASDIPDKPVWSLNDKNIFDVKSAYDPQERYRRSLCHHPYCSACQSALETVVHVLRGGQFVQEVRKCFLPSRLQDSFFGCDTQVWLISNVGKHDLHPAWDLSWHLLFHIHKLKDL</sequence>
<proteinExistence type="predicted"/>
<gene>
    <name evidence="1" type="ORF">V6N11_004451</name>
</gene>
<evidence type="ECO:0000313" key="1">
    <source>
        <dbReference type="EMBL" id="KAK9024282.1"/>
    </source>
</evidence>
<name>A0ABR2SGB4_9ROSI</name>
<dbReference type="EMBL" id="JBBPBN010000015">
    <property type="protein sequence ID" value="KAK9024282.1"/>
    <property type="molecule type" value="Genomic_DNA"/>
</dbReference>
<evidence type="ECO:0000313" key="2">
    <source>
        <dbReference type="Proteomes" id="UP001396334"/>
    </source>
</evidence>
<keyword evidence="2" id="KW-1185">Reference proteome</keyword>
<organism evidence="1 2">
    <name type="scientific">Hibiscus sabdariffa</name>
    <name type="common">roselle</name>
    <dbReference type="NCBI Taxonomy" id="183260"/>
    <lineage>
        <taxon>Eukaryota</taxon>
        <taxon>Viridiplantae</taxon>
        <taxon>Streptophyta</taxon>
        <taxon>Embryophyta</taxon>
        <taxon>Tracheophyta</taxon>
        <taxon>Spermatophyta</taxon>
        <taxon>Magnoliopsida</taxon>
        <taxon>eudicotyledons</taxon>
        <taxon>Gunneridae</taxon>
        <taxon>Pentapetalae</taxon>
        <taxon>rosids</taxon>
        <taxon>malvids</taxon>
        <taxon>Malvales</taxon>
        <taxon>Malvaceae</taxon>
        <taxon>Malvoideae</taxon>
        <taxon>Hibiscus</taxon>
    </lineage>
</organism>